<protein>
    <submittedName>
        <fullName evidence="2">Uncharacterized protein</fullName>
    </submittedName>
</protein>
<dbReference type="OrthoDB" id="10690734at2759"/>
<dbReference type="Proteomes" id="UP000039865">
    <property type="component" value="Unassembled WGS sequence"/>
</dbReference>
<evidence type="ECO:0000256" key="1">
    <source>
        <dbReference type="SAM" id="MobiDB-lite"/>
    </source>
</evidence>
<accession>A0A078ANI6</accession>
<proteinExistence type="predicted"/>
<organism evidence="2 3">
    <name type="scientific">Stylonychia lemnae</name>
    <name type="common">Ciliate</name>
    <dbReference type="NCBI Taxonomy" id="5949"/>
    <lineage>
        <taxon>Eukaryota</taxon>
        <taxon>Sar</taxon>
        <taxon>Alveolata</taxon>
        <taxon>Ciliophora</taxon>
        <taxon>Intramacronucleata</taxon>
        <taxon>Spirotrichea</taxon>
        <taxon>Stichotrichia</taxon>
        <taxon>Sporadotrichida</taxon>
        <taxon>Oxytrichidae</taxon>
        <taxon>Stylonychinae</taxon>
        <taxon>Stylonychia</taxon>
    </lineage>
</organism>
<evidence type="ECO:0000313" key="3">
    <source>
        <dbReference type="Proteomes" id="UP000039865"/>
    </source>
</evidence>
<sequence>MGSDGQQNQQQQTFLQSNSASRASSLNNSSKSKNNKMREFQLYKENNANVDTRQNSTHYDGQNYIENYNNSQMIAFADQSIIMNQNNQQFMNDSIAKNNLNNPIENFRNAQNSSLLVPSQNQLVKQNQILMEQQLMSLVLYDPQRMFIGEQNARVQEILKDGKTGLSLSNMRRSRFNTSAIGNRQQAHFNQSVISSQSPHSQLPNLEISGHMQQFKNSLKPFYKQTKIIPEHMVDDQFNNKECYVLQHPRSQQQQRRKITTAAHSALSNTSHAQFRTGGMTGDTRKLEDPVIDYNSSAGNPLSSLAFLQNQNLLQNQQTNQDIMMLQRKFEDNESNIIHELYSKHFQHKNNVQKALGERLDSTIQQDRQGDMIISAIKEKQDESSKSRQVMQNYLTNPNESISMTDNVSQPNDMRGQDFDKIKYVQYVPKFLRGSNETIINKMYMGSPVHNMTIGSTDDQQNHEMFKGEIRCHTHHLHNRRCEKFKVMDVAEIQNQAFKNLKVENKQIFDERNGSRSYKASFFPSSIIPEELVDIVKETQDFQKTMLINEKMLLSRPKSNNKIKSRFFSNENKGQIVQKDIEVTSDYRNSLIQQRRQQLIQKVNLSKDFRTDNQIQNFTQEDSQILDPIHAFQQQDYLLQNNLLINSDINQLAQHQQQQNSNRNYYYPKVSILNHFNAFSHDSKYPSNQLQQAIQSWDFSQTPISNHNLKINIEKECVKYHHNHVTTQKNLILSSKTQSEDGNVNNQEDQAERHQIKLANPDNLTQNIFRPRGMISSLGSSKQLSPVAGHAPQYDQSSLQNRTQSRKTERGQRFFNFNEVNSLQDKKWQSPYIHQKKCDLIKKINLKQNELKNFEKSNKVQNAQNLNSSVNNPYNLWNRNRNKSNLQTRKRQSLQMSVIEGSLRDKNTMQQTKVNRTAGGNSGNSGTKNQKGKNLVNQPSSLMAFKLKRYQRPNTQQIHRAEKQISQKAVNTIEYGIDQNLGSMGGVTTQKDTTFQMDNKNGDHRLETDSLSMSSGNINVTVNQQQQSLKQIRKSEGNKRLIISKRSGDFFGKKQSRQQLAGNDALIGGNSSTVINQSGVISLTQE</sequence>
<dbReference type="AlphaFoldDB" id="A0A078ANI6"/>
<feature type="compositionally biased region" description="Polar residues" evidence="1">
    <location>
        <begin position="794"/>
        <end position="803"/>
    </location>
</feature>
<evidence type="ECO:0000313" key="2">
    <source>
        <dbReference type="EMBL" id="CDW83900.1"/>
    </source>
</evidence>
<dbReference type="InParanoid" id="A0A078ANI6"/>
<feature type="region of interest" description="Disordered" evidence="1">
    <location>
        <begin position="864"/>
        <end position="935"/>
    </location>
</feature>
<feature type="compositionally biased region" description="Low complexity" evidence="1">
    <location>
        <begin position="1"/>
        <end position="32"/>
    </location>
</feature>
<feature type="region of interest" description="Disordered" evidence="1">
    <location>
        <begin position="1"/>
        <end position="36"/>
    </location>
</feature>
<dbReference type="EMBL" id="CCKQ01012289">
    <property type="protein sequence ID" value="CDW83900.1"/>
    <property type="molecule type" value="Genomic_DNA"/>
</dbReference>
<name>A0A078ANI6_STYLE</name>
<gene>
    <name evidence="2" type="primary">Contig16430.g17499</name>
    <name evidence="2" type="ORF">STYLEM_12953</name>
</gene>
<feature type="region of interest" description="Disordered" evidence="1">
    <location>
        <begin position="779"/>
        <end position="811"/>
    </location>
</feature>
<keyword evidence="3" id="KW-1185">Reference proteome</keyword>
<feature type="compositionally biased region" description="Polar residues" evidence="1">
    <location>
        <begin position="908"/>
        <end position="929"/>
    </location>
</feature>
<reference evidence="2 3" key="1">
    <citation type="submission" date="2014-06" db="EMBL/GenBank/DDBJ databases">
        <authorList>
            <person name="Swart Estienne"/>
        </authorList>
    </citation>
    <scope>NUCLEOTIDE SEQUENCE [LARGE SCALE GENOMIC DNA]</scope>
    <source>
        <strain evidence="2 3">130c</strain>
    </source>
</reference>